<dbReference type="Pfam" id="PF00067">
    <property type="entry name" value="p450"/>
    <property type="match status" value="1"/>
</dbReference>
<dbReference type="Proteomes" id="UP000629468">
    <property type="component" value="Unassembled WGS sequence"/>
</dbReference>
<protein>
    <submittedName>
        <fullName evidence="11">Uncharacterized protein</fullName>
    </submittedName>
</protein>
<evidence type="ECO:0000256" key="9">
    <source>
        <dbReference type="PIRSR" id="PIRSR602401-1"/>
    </source>
</evidence>
<dbReference type="InterPro" id="IPR036396">
    <property type="entry name" value="Cyt_P450_sf"/>
</dbReference>
<dbReference type="GO" id="GO:0005506">
    <property type="term" value="F:iron ion binding"/>
    <property type="evidence" value="ECO:0007669"/>
    <property type="project" value="InterPro"/>
</dbReference>
<keyword evidence="7 9" id="KW-0408">Iron</keyword>
<dbReference type="PANTHER" id="PTHR24305:SF29">
    <property type="entry name" value="BENZOATE-PARA-HYDROXYLASE"/>
    <property type="match status" value="1"/>
</dbReference>
<evidence type="ECO:0000256" key="4">
    <source>
        <dbReference type="ARBA" id="ARBA00022617"/>
    </source>
</evidence>
<dbReference type="AlphaFoldDB" id="A0A8H7C5C4"/>
<evidence type="ECO:0000256" key="8">
    <source>
        <dbReference type="ARBA" id="ARBA00023033"/>
    </source>
</evidence>
<evidence type="ECO:0000256" key="10">
    <source>
        <dbReference type="RuleBase" id="RU000461"/>
    </source>
</evidence>
<comment type="pathway">
    <text evidence="2">Secondary metabolite biosynthesis.</text>
</comment>
<accession>A0A8H7C5C4</accession>
<dbReference type="GO" id="GO:0020037">
    <property type="term" value="F:heme binding"/>
    <property type="evidence" value="ECO:0007669"/>
    <property type="project" value="InterPro"/>
</dbReference>
<keyword evidence="4 9" id="KW-0349">Heme</keyword>
<reference evidence="11 12" key="1">
    <citation type="journal article" name="Sci. Rep.">
        <title>Telomere-to-telomere assembled and centromere annotated genomes of the two main subspecies of the button mushroom Agaricus bisporus reveal especially polymorphic chromosome ends.</title>
        <authorList>
            <person name="Sonnenberg A.S.M."/>
            <person name="Sedaghat-Telgerd N."/>
            <person name="Lavrijssen B."/>
            <person name="Ohm R.A."/>
            <person name="Hendrickx P.M."/>
            <person name="Scholtmeijer K."/>
            <person name="Baars J.J.P."/>
            <person name="van Peer A."/>
        </authorList>
    </citation>
    <scope>NUCLEOTIDE SEQUENCE [LARGE SCALE GENOMIC DNA]</scope>
    <source>
        <strain evidence="11 12">H119_p4</strain>
    </source>
</reference>
<keyword evidence="6 10" id="KW-0560">Oxidoreductase</keyword>
<dbReference type="EMBL" id="JABXXO010000011">
    <property type="protein sequence ID" value="KAF7763521.1"/>
    <property type="molecule type" value="Genomic_DNA"/>
</dbReference>
<dbReference type="GO" id="GO:0004497">
    <property type="term" value="F:monooxygenase activity"/>
    <property type="evidence" value="ECO:0007669"/>
    <property type="project" value="UniProtKB-KW"/>
</dbReference>
<dbReference type="PRINTS" id="PR00463">
    <property type="entry name" value="EP450I"/>
</dbReference>
<evidence type="ECO:0000256" key="1">
    <source>
        <dbReference type="ARBA" id="ARBA00001971"/>
    </source>
</evidence>
<comment type="cofactor">
    <cofactor evidence="1 9">
        <name>heme</name>
        <dbReference type="ChEBI" id="CHEBI:30413"/>
    </cofactor>
</comment>
<evidence type="ECO:0000313" key="12">
    <source>
        <dbReference type="Proteomes" id="UP000629468"/>
    </source>
</evidence>
<dbReference type="InterPro" id="IPR001128">
    <property type="entry name" value="Cyt_P450"/>
</dbReference>
<comment type="similarity">
    <text evidence="3 10">Belongs to the cytochrome P450 family.</text>
</comment>
<evidence type="ECO:0000313" key="11">
    <source>
        <dbReference type="EMBL" id="KAF7763521.1"/>
    </source>
</evidence>
<evidence type="ECO:0000256" key="3">
    <source>
        <dbReference type="ARBA" id="ARBA00010617"/>
    </source>
</evidence>
<feature type="binding site" description="axial binding residue" evidence="9">
    <location>
        <position position="332"/>
    </location>
    <ligand>
        <name>heme</name>
        <dbReference type="ChEBI" id="CHEBI:30413"/>
    </ligand>
    <ligandPart>
        <name>Fe</name>
        <dbReference type="ChEBI" id="CHEBI:18248"/>
    </ligandPart>
</feature>
<dbReference type="GO" id="GO:0016705">
    <property type="term" value="F:oxidoreductase activity, acting on paired donors, with incorporation or reduction of molecular oxygen"/>
    <property type="evidence" value="ECO:0007669"/>
    <property type="project" value="InterPro"/>
</dbReference>
<dbReference type="PANTHER" id="PTHR24305">
    <property type="entry name" value="CYTOCHROME P450"/>
    <property type="match status" value="1"/>
</dbReference>
<organism evidence="11 12">
    <name type="scientific">Agaricus bisporus var. burnettii</name>
    <dbReference type="NCBI Taxonomy" id="192524"/>
    <lineage>
        <taxon>Eukaryota</taxon>
        <taxon>Fungi</taxon>
        <taxon>Dikarya</taxon>
        <taxon>Basidiomycota</taxon>
        <taxon>Agaricomycotina</taxon>
        <taxon>Agaricomycetes</taxon>
        <taxon>Agaricomycetidae</taxon>
        <taxon>Agaricales</taxon>
        <taxon>Agaricineae</taxon>
        <taxon>Agaricaceae</taxon>
        <taxon>Agaricus</taxon>
    </lineage>
</organism>
<dbReference type="Gene3D" id="1.10.630.10">
    <property type="entry name" value="Cytochrome P450"/>
    <property type="match status" value="1"/>
</dbReference>
<evidence type="ECO:0000256" key="7">
    <source>
        <dbReference type="ARBA" id="ARBA00023004"/>
    </source>
</evidence>
<comment type="caution">
    <text evidence="11">The sequence shown here is derived from an EMBL/GenBank/DDBJ whole genome shotgun (WGS) entry which is preliminary data.</text>
</comment>
<keyword evidence="8 10" id="KW-0503">Monooxygenase</keyword>
<evidence type="ECO:0000256" key="5">
    <source>
        <dbReference type="ARBA" id="ARBA00022723"/>
    </source>
</evidence>
<keyword evidence="5 9" id="KW-0479">Metal-binding</keyword>
<gene>
    <name evidence="11" type="ORF">Agabi119p4_8058</name>
</gene>
<dbReference type="SUPFAM" id="SSF48264">
    <property type="entry name" value="Cytochrome P450"/>
    <property type="match status" value="1"/>
</dbReference>
<dbReference type="PRINTS" id="PR00385">
    <property type="entry name" value="P450"/>
</dbReference>
<dbReference type="InterPro" id="IPR050121">
    <property type="entry name" value="Cytochrome_P450_monoxygenase"/>
</dbReference>
<evidence type="ECO:0000256" key="6">
    <source>
        <dbReference type="ARBA" id="ARBA00023002"/>
    </source>
</evidence>
<proteinExistence type="inferred from homology"/>
<name>A0A8H7C5C4_AGABI</name>
<dbReference type="InterPro" id="IPR002401">
    <property type="entry name" value="Cyt_P450_E_grp-I"/>
</dbReference>
<evidence type="ECO:0000256" key="2">
    <source>
        <dbReference type="ARBA" id="ARBA00005179"/>
    </source>
</evidence>
<dbReference type="PROSITE" id="PS00086">
    <property type="entry name" value="CYTOCHROME_P450"/>
    <property type="match status" value="1"/>
</dbReference>
<sequence>MYVAQLQNQWDRLYDMAVKGMSGNDGEGGWEGRDGRLWLDCLPWANYLAFDIIGDLAFGEPFGMLQAAKDSAVVPKDQKSMMKSYGKEDASIEVMEIPAVQILNGRGEFSLTMGTLPPYWRPIARRLPGFRQGAQDVKNLAGIAIAAVAKRLATPTDRNDLLSNLQAGRDSEGKPLGREELTAEALTLLIAGSDTTSNSTCAILYYLAKNRGAQEKLQKELDEHLGTENEFTATEAQVKNLPYLDACINEGLRLHSTSSVGLPREVPEGGMMVCGQFFAEGTVLSVPSYTIHRDRGVWGEDFEAYRPERWFERDQTLMQKTFNPFSYGPRACVGRNLASMELLIILASIMRRYDIVLEDPDLILDTREGFLRKPLACRVGIKRRDI</sequence>
<dbReference type="InterPro" id="IPR017972">
    <property type="entry name" value="Cyt_P450_CS"/>
</dbReference>